<dbReference type="PROSITE" id="PS50835">
    <property type="entry name" value="IG_LIKE"/>
    <property type="match status" value="1"/>
</dbReference>
<reference evidence="3" key="1">
    <citation type="journal article" date="2023" name="IScience">
        <title>Live-bearing cockroach genome reveals convergent evolutionary mechanisms linked to viviparity in insects and beyond.</title>
        <authorList>
            <person name="Fouks B."/>
            <person name="Harrison M.C."/>
            <person name="Mikhailova A.A."/>
            <person name="Marchal E."/>
            <person name="English S."/>
            <person name="Carruthers M."/>
            <person name="Jennings E.C."/>
            <person name="Chiamaka E.L."/>
            <person name="Frigard R.A."/>
            <person name="Pippel M."/>
            <person name="Attardo G.M."/>
            <person name="Benoit J.B."/>
            <person name="Bornberg-Bauer E."/>
            <person name="Tobe S.S."/>
        </authorList>
    </citation>
    <scope>NUCLEOTIDE SEQUENCE</scope>
    <source>
        <strain evidence="3">Stay&amp;Tobe</strain>
    </source>
</reference>
<organism evidence="3 4">
    <name type="scientific">Diploptera punctata</name>
    <name type="common">Pacific beetle cockroach</name>
    <dbReference type="NCBI Taxonomy" id="6984"/>
    <lineage>
        <taxon>Eukaryota</taxon>
        <taxon>Metazoa</taxon>
        <taxon>Ecdysozoa</taxon>
        <taxon>Arthropoda</taxon>
        <taxon>Hexapoda</taxon>
        <taxon>Insecta</taxon>
        <taxon>Pterygota</taxon>
        <taxon>Neoptera</taxon>
        <taxon>Polyneoptera</taxon>
        <taxon>Dictyoptera</taxon>
        <taxon>Blattodea</taxon>
        <taxon>Blaberoidea</taxon>
        <taxon>Blaberidae</taxon>
        <taxon>Diplopterinae</taxon>
        <taxon>Diploptera</taxon>
    </lineage>
</organism>
<evidence type="ECO:0000256" key="1">
    <source>
        <dbReference type="ARBA" id="ARBA00023319"/>
    </source>
</evidence>
<dbReference type="SUPFAM" id="SSF48726">
    <property type="entry name" value="Immunoglobulin"/>
    <property type="match status" value="2"/>
</dbReference>
<name>A0AAD8EBH6_DIPPU</name>
<dbReference type="PANTHER" id="PTHR10075:SF14">
    <property type="entry name" value="CELL ADHESION MOLECULE DSCAM2-RELATED"/>
    <property type="match status" value="1"/>
</dbReference>
<feature type="non-terminal residue" evidence="3">
    <location>
        <position position="1"/>
    </location>
</feature>
<gene>
    <name evidence="3" type="ORF">L9F63_021981</name>
</gene>
<evidence type="ECO:0000313" key="4">
    <source>
        <dbReference type="Proteomes" id="UP001233999"/>
    </source>
</evidence>
<keyword evidence="1" id="KW-0393">Immunoglobulin domain</keyword>
<dbReference type="InterPro" id="IPR013783">
    <property type="entry name" value="Ig-like_fold"/>
</dbReference>
<dbReference type="InterPro" id="IPR007110">
    <property type="entry name" value="Ig-like_dom"/>
</dbReference>
<evidence type="ECO:0000259" key="2">
    <source>
        <dbReference type="PROSITE" id="PS50835"/>
    </source>
</evidence>
<evidence type="ECO:0000313" key="3">
    <source>
        <dbReference type="EMBL" id="KAJ9583677.1"/>
    </source>
</evidence>
<sequence length="90" mass="9654">FVIGQYVTVAGDVISHVNISKVAVEDGGTYECAAENRVGRTTHSARVRVYLFVCLPIIRKMPPISAVAGEQLAVTCPAAGFPIHAVTWEK</sequence>
<dbReference type="Gene3D" id="2.60.40.10">
    <property type="entry name" value="Immunoglobulins"/>
    <property type="match status" value="1"/>
</dbReference>
<dbReference type="InterPro" id="IPR036179">
    <property type="entry name" value="Ig-like_dom_sf"/>
</dbReference>
<dbReference type="AlphaFoldDB" id="A0AAD8EBH6"/>
<dbReference type="Proteomes" id="UP001233999">
    <property type="component" value="Unassembled WGS sequence"/>
</dbReference>
<dbReference type="EMBL" id="JASPKZ010007548">
    <property type="protein sequence ID" value="KAJ9583677.1"/>
    <property type="molecule type" value="Genomic_DNA"/>
</dbReference>
<keyword evidence="4" id="KW-1185">Reference proteome</keyword>
<reference evidence="3" key="2">
    <citation type="submission" date="2023-05" db="EMBL/GenBank/DDBJ databases">
        <authorList>
            <person name="Fouks B."/>
        </authorList>
    </citation>
    <scope>NUCLEOTIDE SEQUENCE</scope>
    <source>
        <strain evidence="3">Stay&amp;Tobe</strain>
        <tissue evidence="3">Testes</tissue>
    </source>
</reference>
<proteinExistence type="predicted"/>
<accession>A0AAD8EBH6</accession>
<feature type="non-terminal residue" evidence="3">
    <location>
        <position position="90"/>
    </location>
</feature>
<feature type="domain" description="Ig-like" evidence="2">
    <location>
        <begin position="56"/>
        <end position="90"/>
    </location>
</feature>
<dbReference type="PANTHER" id="PTHR10075">
    <property type="entry name" value="BASIGIN RELATED"/>
    <property type="match status" value="1"/>
</dbReference>
<comment type="caution">
    <text evidence="3">The sequence shown here is derived from an EMBL/GenBank/DDBJ whole genome shotgun (WGS) entry which is preliminary data.</text>
</comment>
<protein>
    <recommendedName>
        <fullName evidence="2">Ig-like domain-containing protein</fullName>
    </recommendedName>
</protein>
<dbReference type="InterPro" id="IPR013098">
    <property type="entry name" value="Ig_I-set"/>
</dbReference>
<dbReference type="Pfam" id="PF07679">
    <property type="entry name" value="I-set"/>
    <property type="match status" value="1"/>
</dbReference>